<organism evidence="2 3">
    <name type="scientific">Rhodobacter viridis</name>
    <dbReference type="NCBI Taxonomy" id="1054202"/>
    <lineage>
        <taxon>Bacteria</taxon>
        <taxon>Pseudomonadati</taxon>
        <taxon>Pseudomonadota</taxon>
        <taxon>Alphaproteobacteria</taxon>
        <taxon>Rhodobacterales</taxon>
        <taxon>Rhodobacter group</taxon>
        <taxon>Rhodobacter</taxon>
    </lineage>
</organism>
<feature type="chain" id="PRO_5016427792" evidence="1">
    <location>
        <begin position="23"/>
        <end position="161"/>
    </location>
</feature>
<dbReference type="OrthoDB" id="8421341at2"/>
<evidence type="ECO:0000313" key="2">
    <source>
        <dbReference type="EMBL" id="PYF06730.1"/>
    </source>
</evidence>
<dbReference type="EMBL" id="QJTK01000024">
    <property type="protein sequence ID" value="PYF06730.1"/>
    <property type="molecule type" value="Genomic_DNA"/>
</dbReference>
<dbReference type="AlphaFoldDB" id="A0A318TSA4"/>
<gene>
    <name evidence="2" type="ORF">C8J30_12412</name>
</gene>
<reference evidence="2 3" key="1">
    <citation type="submission" date="2018-06" db="EMBL/GenBank/DDBJ databases">
        <title>Genomic Encyclopedia of Type Strains, Phase III (KMG-III): the genomes of soil and plant-associated and newly described type strains.</title>
        <authorList>
            <person name="Whitman W."/>
        </authorList>
    </citation>
    <scope>NUCLEOTIDE SEQUENCE [LARGE SCALE GENOMIC DNA]</scope>
    <source>
        <strain evidence="2 3">JA737</strain>
    </source>
</reference>
<dbReference type="RefSeq" id="WP_110807226.1">
    <property type="nucleotide sequence ID" value="NZ_QJTK01000024.1"/>
</dbReference>
<proteinExistence type="predicted"/>
<name>A0A318TSA4_9RHOB</name>
<dbReference type="Proteomes" id="UP000247727">
    <property type="component" value="Unassembled WGS sequence"/>
</dbReference>
<evidence type="ECO:0000313" key="3">
    <source>
        <dbReference type="Proteomes" id="UP000247727"/>
    </source>
</evidence>
<comment type="caution">
    <text evidence="2">The sequence shown here is derived from an EMBL/GenBank/DDBJ whole genome shotgun (WGS) entry which is preliminary data.</text>
</comment>
<feature type="signal peptide" evidence="1">
    <location>
        <begin position="1"/>
        <end position="22"/>
    </location>
</feature>
<keyword evidence="3" id="KW-1185">Reference proteome</keyword>
<accession>A0A318TSA4</accession>
<protein>
    <submittedName>
        <fullName evidence="2">Uncharacterized protein</fullName>
    </submittedName>
</protein>
<keyword evidence="1" id="KW-0732">Signal</keyword>
<sequence length="161" mass="16839">MNPQVLIPVALMLGLSAPLALAETATSPETATPAAQTQVPASVTIDGAISAQAEKIVAGTLDTAKFDQLKVIAHQKAVVMQCDAFNLDPTKYSLILAGVYPTAKEFDALEEKAQIRYQSVVMLTMGMLIGGDLAGAATDSAAYCAAAEEERGQDDTIWAKP</sequence>
<evidence type="ECO:0000256" key="1">
    <source>
        <dbReference type="SAM" id="SignalP"/>
    </source>
</evidence>